<name>A0A251QP28_PRUPE</name>
<dbReference type="PANTHER" id="PTHR11136:SF0">
    <property type="entry name" value="DIHYDROFOLATE SYNTHETASE-RELATED"/>
    <property type="match status" value="1"/>
</dbReference>
<dbReference type="PANTHER" id="PTHR11136">
    <property type="entry name" value="FOLYLPOLYGLUTAMATE SYNTHASE-RELATED"/>
    <property type="match status" value="1"/>
</dbReference>
<keyword evidence="2" id="KW-0436">Ligase</keyword>
<dbReference type="Proteomes" id="UP000006882">
    <property type="component" value="Chromosome G2"/>
</dbReference>
<dbReference type="InterPro" id="IPR013221">
    <property type="entry name" value="Mur_ligase_cen"/>
</dbReference>
<dbReference type="GO" id="GO:0005737">
    <property type="term" value="C:cytoplasm"/>
    <property type="evidence" value="ECO:0000318"/>
    <property type="project" value="GO_Central"/>
</dbReference>
<keyword evidence="10" id="KW-1185">Reference proteome</keyword>
<dbReference type="EMBL" id="CM007652">
    <property type="protein sequence ID" value="ONI25503.1"/>
    <property type="molecule type" value="Genomic_DNA"/>
</dbReference>
<dbReference type="SUPFAM" id="SSF53244">
    <property type="entry name" value="MurD-like peptide ligases, peptide-binding domain"/>
    <property type="match status" value="1"/>
</dbReference>
<keyword evidence="4" id="KW-0547">Nucleotide-binding</keyword>
<dbReference type="OrthoDB" id="5212574at2759"/>
<organism evidence="9 10">
    <name type="scientific">Prunus persica</name>
    <name type="common">Peach</name>
    <name type="synonym">Amygdalus persica</name>
    <dbReference type="NCBI Taxonomy" id="3760"/>
    <lineage>
        <taxon>Eukaryota</taxon>
        <taxon>Viridiplantae</taxon>
        <taxon>Streptophyta</taxon>
        <taxon>Embryophyta</taxon>
        <taxon>Tracheophyta</taxon>
        <taxon>Spermatophyta</taxon>
        <taxon>Magnoliopsida</taxon>
        <taxon>eudicotyledons</taxon>
        <taxon>Gunneridae</taxon>
        <taxon>Pentapetalae</taxon>
        <taxon>rosids</taxon>
        <taxon>fabids</taxon>
        <taxon>Rosales</taxon>
        <taxon>Rosaceae</taxon>
        <taxon>Amygdaloideae</taxon>
        <taxon>Amygdaleae</taxon>
        <taxon>Prunus</taxon>
    </lineage>
</organism>
<dbReference type="PROSITE" id="PS01011">
    <property type="entry name" value="FOLYLPOLYGLU_SYNT_1"/>
    <property type="match status" value="1"/>
</dbReference>
<dbReference type="GO" id="GO:0008841">
    <property type="term" value="F:dihydrofolate synthase activity"/>
    <property type="evidence" value="ECO:0000318"/>
    <property type="project" value="GO_Central"/>
</dbReference>
<dbReference type="InterPro" id="IPR036615">
    <property type="entry name" value="Mur_ligase_C_dom_sf"/>
</dbReference>
<evidence type="ECO:0000313" key="9">
    <source>
        <dbReference type="EMBL" id="ONI25503.1"/>
    </source>
</evidence>
<accession>A0A251QP28</accession>
<dbReference type="PROSITE" id="PS01012">
    <property type="entry name" value="FOLYLPOLYGLU_SYNT_2"/>
    <property type="match status" value="1"/>
</dbReference>
<evidence type="ECO:0000256" key="6">
    <source>
        <dbReference type="ARBA" id="ARBA00022842"/>
    </source>
</evidence>
<dbReference type="Gene3D" id="3.40.1190.10">
    <property type="entry name" value="Mur-like, catalytic domain"/>
    <property type="match status" value="1"/>
</dbReference>
<dbReference type="Pfam" id="PF08245">
    <property type="entry name" value="Mur_ligase_M"/>
    <property type="match status" value="1"/>
</dbReference>
<reference evidence="9 10" key="1">
    <citation type="journal article" date="2013" name="Nat. Genet.">
        <title>The high-quality draft genome of peach (Prunus persica) identifies unique patterns of genetic diversity, domestication and genome evolution.</title>
        <authorList>
            <consortium name="International Peach Genome Initiative"/>
            <person name="Verde I."/>
            <person name="Abbott A.G."/>
            <person name="Scalabrin S."/>
            <person name="Jung S."/>
            <person name="Shu S."/>
            <person name="Marroni F."/>
            <person name="Zhebentyayeva T."/>
            <person name="Dettori M.T."/>
            <person name="Grimwood J."/>
            <person name="Cattonaro F."/>
            <person name="Zuccolo A."/>
            <person name="Rossini L."/>
            <person name="Jenkins J."/>
            <person name="Vendramin E."/>
            <person name="Meisel L.A."/>
            <person name="Decroocq V."/>
            <person name="Sosinski B."/>
            <person name="Prochnik S."/>
            <person name="Mitros T."/>
            <person name="Policriti A."/>
            <person name="Cipriani G."/>
            <person name="Dondini L."/>
            <person name="Ficklin S."/>
            <person name="Goodstein D.M."/>
            <person name="Xuan P."/>
            <person name="Del Fabbro C."/>
            <person name="Aramini V."/>
            <person name="Copetti D."/>
            <person name="Gonzalez S."/>
            <person name="Horner D.S."/>
            <person name="Falchi R."/>
            <person name="Lucas S."/>
            <person name="Mica E."/>
            <person name="Maldonado J."/>
            <person name="Lazzari B."/>
            <person name="Bielenberg D."/>
            <person name="Pirona R."/>
            <person name="Miculan M."/>
            <person name="Barakat A."/>
            <person name="Testolin R."/>
            <person name="Stella A."/>
            <person name="Tartarini S."/>
            <person name="Tonutti P."/>
            <person name="Arus P."/>
            <person name="Orellana A."/>
            <person name="Wells C."/>
            <person name="Main D."/>
            <person name="Vizzotto G."/>
            <person name="Silva H."/>
            <person name="Salamini F."/>
            <person name="Schmutz J."/>
            <person name="Morgante M."/>
            <person name="Rokhsar D.S."/>
        </authorList>
    </citation>
    <scope>NUCLEOTIDE SEQUENCE [LARGE SCALE GENOMIC DNA]</scope>
    <source>
        <strain evidence="10">cv. Nemared</strain>
    </source>
</reference>
<feature type="domain" description="Mur ligase C-terminal" evidence="7">
    <location>
        <begin position="408"/>
        <end position="486"/>
    </location>
</feature>
<dbReference type="GO" id="GO:0046872">
    <property type="term" value="F:metal ion binding"/>
    <property type="evidence" value="ECO:0007669"/>
    <property type="project" value="UniProtKB-KW"/>
</dbReference>
<dbReference type="Pfam" id="PF02875">
    <property type="entry name" value="Mur_ligase_C"/>
    <property type="match status" value="1"/>
</dbReference>
<gene>
    <name evidence="9" type="ORF">PRUPE_2G307100</name>
</gene>
<comment type="similarity">
    <text evidence="1">Belongs to the folylpolyglutamate synthase family.</text>
</comment>
<evidence type="ECO:0000256" key="2">
    <source>
        <dbReference type="ARBA" id="ARBA00022598"/>
    </source>
</evidence>
<evidence type="ECO:0000256" key="4">
    <source>
        <dbReference type="ARBA" id="ARBA00022741"/>
    </source>
</evidence>
<dbReference type="Gene3D" id="3.90.190.20">
    <property type="entry name" value="Mur ligase, C-terminal domain"/>
    <property type="match status" value="1"/>
</dbReference>
<evidence type="ECO:0000256" key="5">
    <source>
        <dbReference type="ARBA" id="ARBA00022840"/>
    </source>
</evidence>
<dbReference type="Gramene" id="ONI25503">
    <property type="protein sequence ID" value="ONI25503"/>
    <property type="gene ID" value="PRUPE_2G307100"/>
</dbReference>
<dbReference type="InterPro" id="IPR001645">
    <property type="entry name" value="Folylpolyglutamate_synth"/>
</dbReference>
<feature type="domain" description="Mur ligase central" evidence="8">
    <location>
        <begin position="121"/>
        <end position="366"/>
    </location>
</feature>
<evidence type="ECO:0000259" key="7">
    <source>
        <dbReference type="Pfam" id="PF02875"/>
    </source>
</evidence>
<proteinExistence type="inferred from homology"/>
<dbReference type="GO" id="GO:0005524">
    <property type="term" value="F:ATP binding"/>
    <property type="evidence" value="ECO:0007669"/>
    <property type="project" value="UniProtKB-KW"/>
</dbReference>
<dbReference type="GO" id="GO:0004326">
    <property type="term" value="F:tetrahydrofolylpolyglutamate synthase activity"/>
    <property type="evidence" value="ECO:0007669"/>
    <property type="project" value="InterPro"/>
</dbReference>
<dbReference type="STRING" id="3760.A0A251QP28"/>
<keyword evidence="6" id="KW-0460">Magnesium</keyword>
<dbReference type="InterPro" id="IPR018109">
    <property type="entry name" value="Folylpolyglutamate_synth_CS"/>
</dbReference>
<dbReference type="InterPro" id="IPR036565">
    <property type="entry name" value="Mur-like_cat_sf"/>
</dbReference>
<dbReference type="AlphaFoldDB" id="A0A251QP28"/>
<keyword evidence="5" id="KW-0067">ATP-binding</keyword>
<evidence type="ECO:0000259" key="8">
    <source>
        <dbReference type="Pfam" id="PF08245"/>
    </source>
</evidence>
<dbReference type="FunFam" id="3.40.1190.10:FF:000012">
    <property type="entry name" value="Dihydrofolate synthetase"/>
    <property type="match status" value="1"/>
</dbReference>
<dbReference type="InterPro" id="IPR004101">
    <property type="entry name" value="Mur_ligase_C"/>
</dbReference>
<sequence length="578" mass="62431">MTSLTDSVSITFSRETKGEQERMKLFQHLRQSILTHRKRLTSSIGVGLLRNVGSRRGVCASSDDAELKDLMEYMNSLKNYEKSGVPKDAGTDSEDGFDLGRMRRLLELLGNPHSKFKAVHIAGTKGKGSTAAFLSSILRAEGHSVGCYTSPHIQTIRERISMGRFGEPVSAKALRSLFHRIKKILDRAMEVENGRMSHFEVLTAMAFTLFAQENVGIAVIEAGLGGARDATNVICSSGLATSVITTIGEEHLAALGGSLESIATAKSGIIKHGRPVVLGGPFLPHIEHILRDKAFLMSSPVVLASDAGNRSKINGVSMLNGRPFQSCDIVIQLERDLKLFIELLDVKLYMLGTHQLQNAVTATCAALCLRNLGWRISDECIRTGLQQTHLLGRSQFLTSKEAQAIRLSDATILVDGAHTKESARALMETIKMTFPEAGLTLVVAMASDKDHLGFARECLSGGHVDGVVLTEASIAGSKSRTTAASLLRNCWIQASKELGIDVIHDKMSEHQDLSVDQLICLSKLGNKPILAAEASFPASLNTANQILRGRAGDRLGIVVITGSLHIVSLVLATLHHHG</sequence>
<dbReference type="SUPFAM" id="SSF53623">
    <property type="entry name" value="MurD-like peptide ligases, catalytic domain"/>
    <property type="match status" value="1"/>
</dbReference>
<protein>
    <submittedName>
        <fullName evidence="9">Uncharacterized protein</fullName>
    </submittedName>
</protein>
<evidence type="ECO:0000256" key="1">
    <source>
        <dbReference type="ARBA" id="ARBA00008276"/>
    </source>
</evidence>
<evidence type="ECO:0000313" key="10">
    <source>
        <dbReference type="Proteomes" id="UP000006882"/>
    </source>
</evidence>
<dbReference type="NCBIfam" id="TIGR01499">
    <property type="entry name" value="folC"/>
    <property type="match status" value="1"/>
</dbReference>
<dbReference type="SMR" id="A0A251QP28"/>
<evidence type="ECO:0000256" key="3">
    <source>
        <dbReference type="ARBA" id="ARBA00022723"/>
    </source>
</evidence>
<dbReference type="GO" id="GO:0009396">
    <property type="term" value="P:folic acid-containing compound biosynthetic process"/>
    <property type="evidence" value="ECO:0000318"/>
    <property type="project" value="GO_Central"/>
</dbReference>
<keyword evidence="3" id="KW-0479">Metal-binding</keyword>
<dbReference type="eggNOG" id="KOG2525">
    <property type="taxonomic scope" value="Eukaryota"/>
</dbReference>